<evidence type="ECO:0000259" key="8">
    <source>
        <dbReference type="PROSITE" id="PS50048"/>
    </source>
</evidence>
<keyword evidence="4" id="KW-0238">DNA-binding</keyword>
<accession>A0A5N6T1B2</accession>
<evidence type="ECO:0000256" key="2">
    <source>
        <dbReference type="ARBA" id="ARBA00022723"/>
    </source>
</evidence>
<dbReference type="CDD" id="cd00067">
    <property type="entry name" value="GAL4"/>
    <property type="match status" value="1"/>
</dbReference>
<name>A0A5N6T1B2_ASPPS</name>
<feature type="compositionally biased region" description="Basic and acidic residues" evidence="7">
    <location>
        <begin position="178"/>
        <end position="192"/>
    </location>
</feature>
<keyword evidence="5" id="KW-0804">Transcription</keyword>
<keyword evidence="6" id="KW-0539">Nucleus</keyword>
<dbReference type="PANTHER" id="PTHR47338:SF20">
    <property type="entry name" value="ZN(II)2CYS6 TRANSCRIPTION FACTOR (EUROFUNG)"/>
    <property type="match status" value="1"/>
</dbReference>
<feature type="region of interest" description="Disordered" evidence="7">
    <location>
        <begin position="151"/>
        <end position="192"/>
    </location>
</feature>
<evidence type="ECO:0000256" key="6">
    <source>
        <dbReference type="ARBA" id="ARBA00023242"/>
    </source>
</evidence>
<dbReference type="SUPFAM" id="SSF57701">
    <property type="entry name" value="Zn2/Cys6 DNA-binding domain"/>
    <property type="match status" value="1"/>
</dbReference>
<proteinExistence type="predicted"/>
<feature type="domain" description="Zn(2)-C6 fungal-type" evidence="8">
    <location>
        <begin position="16"/>
        <end position="49"/>
    </location>
</feature>
<evidence type="ECO:0000256" key="3">
    <source>
        <dbReference type="ARBA" id="ARBA00023015"/>
    </source>
</evidence>
<dbReference type="InterPro" id="IPR001138">
    <property type="entry name" value="Zn2Cys6_DnaBD"/>
</dbReference>
<dbReference type="AlphaFoldDB" id="A0A5N6T1B2"/>
<evidence type="ECO:0000313" key="9">
    <source>
        <dbReference type="EMBL" id="KAE8139554.1"/>
    </source>
</evidence>
<sequence>MSTNTIATAHPQNPISCEPCRQKKCKCDRLLPTCTQCATTPSSQSRCIYPESGKRGLPQGYITHLEHRLAATEAALFSVYSQIRAGSPVQPQGQSHIPEGTLPVPVDAVAASRGSRTENMAEWQALPLTAGGELERWWGVKKRAWGVEIEDGGGSSGGFGQESEKGALAEARNGPDTGGRESNLELDSGKMTRAERLARLESRVYF</sequence>
<gene>
    <name evidence="9" type="ORF">BDV38DRAFT_241712</name>
</gene>
<dbReference type="InterPro" id="IPR050815">
    <property type="entry name" value="TF_fung"/>
</dbReference>
<dbReference type="GO" id="GO:0005634">
    <property type="term" value="C:nucleus"/>
    <property type="evidence" value="ECO:0007669"/>
    <property type="project" value="UniProtKB-SubCell"/>
</dbReference>
<keyword evidence="2" id="KW-0479">Metal-binding</keyword>
<comment type="subcellular location">
    <subcellularLocation>
        <location evidence="1">Nucleus</location>
    </subcellularLocation>
</comment>
<dbReference type="GO" id="GO:0009893">
    <property type="term" value="P:positive regulation of metabolic process"/>
    <property type="evidence" value="ECO:0007669"/>
    <property type="project" value="UniProtKB-ARBA"/>
</dbReference>
<dbReference type="InterPro" id="IPR036864">
    <property type="entry name" value="Zn2-C6_fun-type_DNA-bd_sf"/>
</dbReference>
<dbReference type="Pfam" id="PF00172">
    <property type="entry name" value="Zn_clus"/>
    <property type="match status" value="1"/>
</dbReference>
<dbReference type="EMBL" id="ML743565">
    <property type="protein sequence ID" value="KAE8139554.1"/>
    <property type="molecule type" value="Genomic_DNA"/>
</dbReference>
<dbReference type="OrthoDB" id="3862662at2759"/>
<protein>
    <recommendedName>
        <fullName evidence="8">Zn(2)-C6 fungal-type domain-containing protein</fullName>
    </recommendedName>
</protein>
<evidence type="ECO:0000256" key="1">
    <source>
        <dbReference type="ARBA" id="ARBA00004123"/>
    </source>
</evidence>
<evidence type="ECO:0000256" key="4">
    <source>
        <dbReference type="ARBA" id="ARBA00023125"/>
    </source>
</evidence>
<evidence type="ECO:0000256" key="7">
    <source>
        <dbReference type="SAM" id="MobiDB-lite"/>
    </source>
</evidence>
<reference evidence="9 10" key="1">
    <citation type="submission" date="2019-04" db="EMBL/GenBank/DDBJ databases">
        <title>Friends and foes A comparative genomics study of 23 Aspergillus species from section Flavi.</title>
        <authorList>
            <consortium name="DOE Joint Genome Institute"/>
            <person name="Kjaerbolling I."/>
            <person name="Vesth T."/>
            <person name="Frisvad J.C."/>
            <person name="Nybo J.L."/>
            <person name="Theobald S."/>
            <person name="Kildgaard S."/>
            <person name="Isbrandt T."/>
            <person name="Kuo A."/>
            <person name="Sato A."/>
            <person name="Lyhne E.K."/>
            <person name="Kogle M.E."/>
            <person name="Wiebenga A."/>
            <person name="Kun R.S."/>
            <person name="Lubbers R.J."/>
            <person name="Makela M.R."/>
            <person name="Barry K."/>
            <person name="Chovatia M."/>
            <person name="Clum A."/>
            <person name="Daum C."/>
            <person name="Haridas S."/>
            <person name="He G."/>
            <person name="LaButti K."/>
            <person name="Lipzen A."/>
            <person name="Mondo S."/>
            <person name="Riley R."/>
            <person name="Salamov A."/>
            <person name="Simmons B.A."/>
            <person name="Magnuson J.K."/>
            <person name="Henrissat B."/>
            <person name="Mortensen U.H."/>
            <person name="Larsen T.O."/>
            <person name="Devries R.P."/>
            <person name="Grigoriev I.V."/>
            <person name="Machida M."/>
            <person name="Baker S.E."/>
            <person name="Andersen M.R."/>
        </authorList>
    </citation>
    <scope>NUCLEOTIDE SEQUENCE [LARGE SCALE GENOMIC DNA]</scope>
    <source>
        <strain evidence="9 10">CBS 117625</strain>
    </source>
</reference>
<dbReference type="Proteomes" id="UP000325672">
    <property type="component" value="Unassembled WGS sequence"/>
</dbReference>
<dbReference type="Gene3D" id="4.10.240.10">
    <property type="entry name" value="Zn(2)-C6 fungal-type DNA-binding domain"/>
    <property type="match status" value="1"/>
</dbReference>
<dbReference type="PROSITE" id="PS50048">
    <property type="entry name" value="ZN2_CY6_FUNGAL_2"/>
    <property type="match status" value="1"/>
</dbReference>
<evidence type="ECO:0000313" key="10">
    <source>
        <dbReference type="Proteomes" id="UP000325672"/>
    </source>
</evidence>
<dbReference type="GO" id="GO:0003677">
    <property type="term" value="F:DNA binding"/>
    <property type="evidence" value="ECO:0007669"/>
    <property type="project" value="UniProtKB-KW"/>
</dbReference>
<organism evidence="9 10">
    <name type="scientific">Aspergillus pseudotamarii</name>
    <dbReference type="NCBI Taxonomy" id="132259"/>
    <lineage>
        <taxon>Eukaryota</taxon>
        <taxon>Fungi</taxon>
        <taxon>Dikarya</taxon>
        <taxon>Ascomycota</taxon>
        <taxon>Pezizomycotina</taxon>
        <taxon>Eurotiomycetes</taxon>
        <taxon>Eurotiomycetidae</taxon>
        <taxon>Eurotiales</taxon>
        <taxon>Aspergillaceae</taxon>
        <taxon>Aspergillus</taxon>
        <taxon>Aspergillus subgen. Circumdati</taxon>
    </lineage>
</organism>
<dbReference type="GO" id="GO:0008270">
    <property type="term" value="F:zinc ion binding"/>
    <property type="evidence" value="ECO:0007669"/>
    <property type="project" value="InterPro"/>
</dbReference>
<dbReference type="RefSeq" id="XP_031915617.1">
    <property type="nucleotide sequence ID" value="XM_032054045.1"/>
</dbReference>
<evidence type="ECO:0000256" key="5">
    <source>
        <dbReference type="ARBA" id="ARBA00023163"/>
    </source>
</evidence>
<dbReference type="GO" id="GO:0000981">
    <property type="term" value="F:DNA-binding transcription factor activity, RNA polymerase II-specific"/>
    <property type="evidence" value="ECO:0007669"/>
    <property type="project" value="InterPro"/>
</dbReference>
<dbReference type="PANTHER" id="PTHR47338">
    <property type="entry name" value="ZN(II)2CYS6 TRANSCRIPTION FACTOR (EUROFUNG)-RELATED"/>
    <property type="match status" value="1"/>
</dbReference>
<keyword evidence="10" id="KW-1185">Reference proteome</keyword>
<dbReference type="GeneID" id="43638255"/>
<keyword evidence="3" id="KW-0805">Transcription regulation</keyword>